<evidence type="ECO:0000313" key="2">
    <source>
        <dbReference type="Proteomes" id="UP001060085"/>
    </source>
</evidence>
<comment type="caution">
    <text evidence="1">The sequence shown here is derived from an EMBL/GenBank/DDBJ whole genome shotgun (WGS) entry which is preliminary data.</text>
</comment>
<accession>A0ACC0C888</accession>
<reference evidence="2" key="1">
    <citation type="journal article" date="2023" name="Nat. Plants">
        <title>Single-cell RNA sequencing provides a high-resolution roadmap for understanding the multicellular compartmentation of specialized metabolism.</title>
        <authorList>
            <person name="Sun S."/>
            <person name="Shen X."/>
            <person name="Li Y."/>
            <person name="Li Y."/>
            <person name="Wang S."/>
            <person name="Li R."/>
            <person name="Zhang H."/>
            <person name="Shen G."/>
            <person name="Guo B."/>
            <person name="Wei J."/>
            <person name="Xu J."/>
            <person name="St-Pierre B."/>
            <person name="Chen S."/>
            <person name="Sun C."/>
        </authorList>
    </citation>
    <scope>NUCLEOTIDE SEQUENCE [LARGE SCALE GENOMIC DNA]</scope>
</reference>
<protein>
    <submittedName>
        <fullName evidence="1">Uncharacterized protein</fullName>
    </submittedName>
</protein>
<gene>
    <name evidence="1" type="ORF">M9H77_02245</name>
</gene>
<name>A0ACC0C888_CATRO</name>
<evidence type="ECO:0000313" key="1">
    <source>
        <dbReference type="EMBL" id="KAI5681018.1"/>
    </source>
</evidence>
<keyword evidence="2" id="KW-1185">Reference proteome</keyword>
<dbReference type="Proteomes" id="UP001060085">
    <property type="component" value="Linkage Group LG01"/>
</dbReference>
<sequence>MSNIDCDSIPDHKLCGYLCTVVTVQPPHDHHAVPRNTRMCTAANGTETYFVSENDVVLLPINSTQKENSESSRSASSRKKSSRIGSLNVVRQLHMLVMHRCLSVDARVIGVSLRQCDDGEEVRIVVLVDVYLPIALWSGWQFPKSGSAAVALLKHLSTVACFRSAFECNLSGFNA</sequence>
<organism evidence="1 2">
    <name type="scientific">Catharanthus roseus</name>
    <name type="common">Madagascar periwinkle</name>
    <name type="synonym">Vinca rosea</name>
    <dbReference type="NCBI Taxonomy" id="4058"/>
    <lineage>
        <taxon>Eukaryota</taxon>
        <taxon>Viridiplantae</taxon>
        <taxon>Streptophyta</taxon>
        <taxon>Embryophyta</taxon>
        <taxon>Tracheophyta</taxon>
        <taxon>Spermatophyta</taxon>
        <taxon>Magnoliopsida</taxon>
        <taxon>eudicotyledons</taxon>
        <taxon>Gunneridae</taxon>
        <taxon>Pentapetalae</taxon>
        <taxon>asterids</taxon>
        <taxon>lamiids</taxon>
        <taxon>Gentianales</taxon>
        <taxon>Apocynaceae</taxon>
        <taxon>Rauvolfioideae</taxon>
        <taxon>Vinceae</taxon>
        <taxon>Catharanthinae</taxon>
        <taxon>Catharanthus</taxon>
    </lineage>
</organism>
<proteinExistence type="predicted"/>
<dbReference type="EMBL" id="CM044701">
    <property type="protein sequence ID" value="KAI5681018.1"/>
    <property type="molecule type" value="Genomic_DNA"/>
</dbReference>